<dbReference type="InterPro" id="IPR036390">
    <property type="entry name" value="WH_DNA-bd_sf"/>
</dbReference>
<evidence type="ECO:0000256" key="9">
    <source>
        <dbReference type="ARBA" id="ARBA00023125"/>
    </source>
</evidence>
<dbReference type="FunFam" id="1.10.10.10:FF:000459">
    <property type="entry name" value="Ferric uptake regulation protein"/>
    <property type="match status" value="1"/>
</dbReference>
<reference evidence="14 15" key="1">
    <citation type="submission" date="2020-12" db="EMBL/GenBank/DDBJ databases">
        <authorList>
            <person name="Zhou J."/>
        </authorList>
    </citation>
    <scope>NUCLEOTIDE SEQUENCE [LARGE SCALE GENOMIC DNA]</scope>
    <source>
        <strain evidence="14 15">CCUG 61299</strain>
    </source>
</reference>
<feature type="binding site" evidence="11">
    <location>
        <position position="104"/>
    </location>
    <ligand>
        <name>Zn(2+)</name>
        <dbReference type="ChEBI" id="CHEBI:29105"/>
    </ligand>
</feature>
<dbReference type="PANTHER" id="PTHR33202:SF2">
    <property type="entry name" value="FERRIC UPTAKE REGULATION PROTEIN"/>
    <property type="match status" value="1"/>
</dbReference>
<dbReference type="Pfam" id="PF01475">
    <property type="entry name" value="FUR"/>
    <property type="match status" value="1"/>
</dbReference>
<evidence type="ECO:0000256" key="2">
    <source>
        <dbReference type="ARBA" id="ARBA00007957"/>
    </source>
</evidence>
<keyword evidence="7 11" id="KW-0862">Zinc</keyword>
<feature type="compositionally biased region" description="Basic and acidic residues" evidence="13">
    <location>
        <begin position="1"/>
        <end position="13"/>
    </location>
</feature>
<dbReference type="Gene3D" id="3.30.1490.190">
    <property type="match status" value="1"/>
</dbReference>
<keyword evidence="9" id="KW-0238">DNA-binding</keyword>
<dbReference type="KEGG" id="awe:JG540_06100"/>
<dbReference type="InterPro" id="IPR043135">
    <property type="entry name" value="Fur_C"/>
</dbReference>
<dbReference type="InterPro" id="IPR002481">
    <property type="entry name" value="FUR"/>
</dbReference>
<comment type="cofactor">
    <cofactor evidence="12">
        <name>Mn(2+)</name>
        <dbReference type="ChEBI" id="CHEBI:29035"/>
    </cofactor>
    <cofactor evidence="12">
        <name>Fe(2+)</name>
        <dbReference type="ChEBI" id="CHEBI:29033"/>
    </cofactor>
    <text evidence="12">Binds 1 Mn(2+) or Fe(2+) ion per subunit.</text>
</comment>
<proteinExistence type="inferred from homology"/>
<dbReference type="Gene3D" id="1.10.10.10">
    <property type="entry name" value="Winged helix-like DNA-binding domain superfamily/Winged helix DNA-binding domain"/>
    <property type="match status" value="1"/>
</dbReference>
<dbReference type="RefSeq" id="WP_200274759.1">
    <property type="nucleotide sequence ID" value="NZ_CP066802.1"/>
</dbReference>
<dbReference type="CDD" id="cd07153">
    <property type="entry name" value="Fur_like"/>
    <property type="match status" value="1"/>
</dbReference>
<feature type="binding site" evidence="11">
    <location>
        <position position="101"/>
    </location>
    <ligand>
        <name>Zn(2+)</name>
        <dbReference type="ChEBI" id="CHEBI:29105"/>
    </ligand>
</feature>
<dbReference type="SUPFAM" id="SSF46785">
    <property type="entry name" value="Winged helix' DNA-binding domain"/>
    <property type="match status" value="1"/>
</dbReference>
<comment type="subunit">
    <text evidence="3">Homodimer.</text>
</comment>
<evidence type="ECO:0000256" key="4">
    <source>
        <dbReference type="ARBA" id="ARBA00022490"/>
    </source>
</evidence>
<gene>
    <name evidence="14" type="ORF">JG540_06100</name>
</gene>
<comment type="similarity">
    <text evidence="2">Belongs to the Fur family.</text>
</comment>
<evidence type="ECO:0000256" key="10">
    <source>
        <dbReference type="ARBA" id="ARBA00023163"/>
    </source>
</evidence>
<feature type="binding site" evidence="12">
    <location>
        <position position="133"/>
    </location>
    <ligand>
        <name>Fe cation</name>
        <dbReference type="ChEBI" id="CHEBI:24875"/>
    </ligand>
</feature>
<feature type="region of interest" description="Disordered" evidence="13">
    <location>
        <begin position="1"/>
        <end position="27"/>
    </location>
</feature>
<keyword evidence="5" id="KW-0678">Repressor</keyword>
<keyword evidence="6 11" id="KW-0479">Metal-binding</keyword>
<sequence>MAHSHDHGPDSRTHQSAQSRPRTTRQRTAVADILARTEEFRSAQQIHTALAEEGTKIGLATVYRTLAGMAESGEVDQVRSTEGETLYRRCRDTTHHHHVVCRNCGRTVEVSGGALEAWIAEVSAETGFTGLEHTAEFFGLCPECSPKET</sequence>
<evidence type="ECO:0000256" key="11">
    <source>
        <dbReference type="PIRSR" id="PIRSR602481-1"/>
    </source>
</evidence>
<evidence type="ECO:0000256" key="5">
    <source>
        <dbReference type="ARBA" id="ARBA00022491"/>
    </source>
</evidence>
<evidence type="ECO:0000256" key="8">
    <source>
        <dbReference type="ARBA" id="ARBA00023015"/>
    </source>
</evidence>
<dbReference type="GO" id="GO:0003700">
    <property type="term" value="F:DNA-binding transcription factor activity"/>
    <property type="evidence" value="ECO:0007669"/>
    <property type="project" value="InterPro"/>
</dbReference>
<evidence type="ECO:0000256" key="13">
    <source>
        <dbReference type="SAM" id="MobiDB-lite"/>
    </source>
</evidence>
<keyword evidence="4" id="KW-0963">Cytoplasm</keyword>
<protein>
    <submittedName>
        <fullName evidence="14">Transcriptional repressor</fullName>
    </submittedName>
</protein>
<dbReference type="PANTHER" id="PTHR33202">
    <property type="entry name" value="ZINC UPTAKE REGULATION PROTEIN"/>
    <property type="match status" value="1"/>
</dbReference>
<feature type="binding site" evidence="11">
    <location>
        <position position="144"/>
    </location>
    <ligand>
        <name>Zn(2+)</name>
        <dbReference type="ChEBI" id="CHEBI:29105"/>
    </ligand>
</feature>
<accession>A0A7T7M844</accession>
<dbReference type="EMBL" id="CP066802">
    <property type="protein sequence ID" value="QQM66669.1"/>
    <property type="molecule type" value="Genomic_DNA"/>
</dbReference>
<dbReference type="InterPro" id="IPR036388">
    <property type="entry name" value="WH-like_DNA-bd_sf"/>
</dbReference>
<dbReference type="GO" id="GO:1900376">
    <property type="term" value="P:regulation of secondary metabolite biosynthetic process"/>
    <property type="evidence" value="ECO:0007669"/>
    <property type="project" value="TreeGrafter"/>
</dbReference>
<keyword evidence="12" id="KW-0408">Iron</keyword>
<evidence type="ECO:0000256" key="3">
    <source>
        <dbReference type="ARBA" id="ARBA00011738"/>
    </source>
</evidence>
<evidence type="ECO:0000313" key="15">
    <source>
        <dbReference type="Proteomes" id="UP000595895"/>
    </source>
</evidence>
<keyword evidence="10" id="KW-0804">Transcription</keyword>
<dbReference type="AlphaFoldDB" id="A0A7T7M844"/>
<dbReference type="GO" id="GO:0008270">
    <property type="term" value="F:zinc ion binding"/>
    <property type="evidence" value="ECO:0007669"/>
    <property type="project" value="TreeGrafter"/>
</dbReference>
<dbReference type="GO" id="GO:0000976">
    <property type="term" value="F:transcription cis-regulatory region binding"/>
    <property type="evidence" value="ECO:0007669"/>
    <property type="project" value="TreeGrafter"/>
</dbReference>
<dbReference type="GO" id="GO:0005829">
    <property type="term" value="C:cytosol"/>
    <property type="evidence" value="ECO:0007669"/>
    <property type="project" value="TreeGrafter"/>
</dbReference>
<comment type="subcellular location">
    <subcellularLocation>
        <location evidence="1">Cytoplasm</location>
    </subcellularLocation>
</comment>
<keyword evidence="15" id="KW-1185">Reference proteome</keyword>
<comment type="cofactor">
    <cofactor evidence="11">
        <name>Zn(2+)</name>
        <dbReference type="ChEBI" id="CHEBI:29105"/>
    </cofactor>
    <text evidence="11">Binds 1 zinc ion per subunit.</text>
</comment>
<evidence type="ECO:0000313" key="14">
    <source>
        <dbReference type="EMBL" id="QQM66669.1"/>
    </source>
</evidence>
<dbReference type="Proteomes" id="UP000595895">
    <property type="component" value="Chromosome"/>
</dbReference>
<evidence type="ECO:0000256" key="7">
    <source>
        <dbReference type="ARBA" id="ARBA00022833"/>
    </source>
</evidence>
<dbReference type="GO" id="GO:0045892">
    <property type="term" value="P:negative regulation of DNA-templated transcription"/>
    <property type="evidence" value="ECO:0007669"/>
    <property type="project" value="TreeGrafter"/>
</dbReference>
<organism evidence="14 15">
    <name type="scientific">Actinomyces weissii</name>
    <dbReference type="NCBI Taxonomy" id="675090"/>
    <lineage>
        <taxon>Bacteria</taxon>
        <taxon>Bacillati</taxon>
        <taxon>Actinomycetota</taxon>
        <taxon>Actinomycetes</taxon>
        <taxon>Actinomycetales</taxon>
        <taxon>Actinomycetaceae</taxon>
        <taxon>Actinomyces</taxon>
    </lineage>
</organism>
<feature type="binding site" evidence="12">
    <location>
        <position position="95"/>
    </location>
    <ligand>
        <name>Fe cation</name>
        <dbReference type="ChEBI" id="CHEBI:24875"/>
    </ligand>
</feature>
<name>A0A7T7M844_9ACTO</name>
<feature type="binding site" evidence="11">
    <location>
        <position position="141"/>
    </location>
    <ligand>
        <name>Zn(2+)</name>
        <dbReference type="ChEBI" id="CHEBI:29105"/>
    </ligand>
</feature>
<evidence type="ECO:0000256" key="12">
    <source>
        <dbReference type="PIRSR" id="PIRSR602481-2"/>
    </source>
</evidence>
<keyword evidence="8" id="KW-0805">Transcription regulation</keyword>
<evidence type="ECO:0000256" key="6">
    <source>
        <dbReference type="ARBA" id="ARBA00022723"/>
    </source>
</evidence>
<evidence type="ECO:0000256" key="1">
    <source>
        <dbReference type="ARBA" id="ARBA00004496"/>
    </source>
</evidence>
<feature type="binding site" evidence="12">
    <location>
        <position position="116"/>
    </location>
    <ligand>
        <name>Fe cation</name>
        <dbReference type="ChEBI" id="CHEBI:24875"/>
    </ligand>
</feature>